<evidence type="ECO:0000313" key="2">
    <source>
        <dbReference type="EMBL" id="TFK47392.1"/>
    </source>
</evidence>
<feature type="compositionally biased region" description="Polar residues" evidence="1">
    <location>
        <begin position="1773"/>
        <end position="1782"/>
    </location>
</feature>
<feature type="compositionally biased region" description="Basic residues" evidence="1">
    <location>
        <begin position="478"/>
        <end position="490"/>
    </location>
</feature>
<feature type="compositionally biased region" description="Polar residues" evidence="1">
    <location>
        <begin position="956"/>
        <end position="966"/>
    </location>
</feature>
<feature type="region of interest" description="Disordered" evidence="1">
    <location>
        <begin position="1720"/>
        <end position="1801"/>
    </location>
</feature>
<feature type="region of interest" description="Disordered" evidence="1">
    <location>
        <begin position="169"/>
        <end position="225"/>
    </location>
</feature>
<feature type="region of interest" description="Disordered" evidence="1">
    <location>
        <begin position="546"/>
        <end position="673"/>
    </location>
</feature>
<feature type="region of interest" description="Disordered" evidence="1">
    <location>
        <begin position="1306"/>
        <end position="1331"/>
    </location>
</feature>
<feature type="region of interest" description="Disordered" evidence="1">
    <location>
        <begin position="1195"/>
        <end position="1259"/>
    </location>
</feature>
<feature type="compositionally biased region" description="Basic and acidic residues" evidence="1">
    <location>
        <begin position="1579"/>
        <end position="1598"/>
    </location>
</feature>
<feature type="region of interest" description="Disordered" evidence="1">
    <location>
        <begin position="1"/>
        <end position="46"/>
    </location>
</feature>
<feature type="compositionally biased region" description="Basic and acidic residues" evidence="1">
    <location>
        <begin position="491"/>
        <end position="504"/>
    </location>
</feature>
<feature type="compositionally biased region" description="Basic and acidic residues" evidence="1">
    <location>
        <begin position="169"/>
        <end position="193"/>
    </location>
</feature>
<keyword evidence="3" id="KW-1185">Reference proteome</keyword>
<proteinExistence type="predicted"/>
<organism evidence="2 3">
    <name type="scientific">Heliocybe sulcata</name>
    <dbReference type="NCBI Taxonomy" id="5364"/>
    <lineage>
        <taxon>Eukaryota</taxon>
        <taxon>Fungi</taxon>
        <taxon>Dikarya</taxon>
        <taxon>Basidiomycota</taxon>
        <taxon>Agaricomycotina</taxon>
        <taxon>Agaricomycetes</taxon>
        <taxon>Gloeophyllales</taxon>
        <taxon>Gloeophyllaceae</taxon>
        <taxon>Heliocybe</taxon>
    </lineage>
</organism>
<feature type="region of interest" description="Disordered" evidence="1">
    <location>
        <begin position="703"/>
        <end position="744"/>
    </location>
</feature>
<feature type="compositionally biased region" description="Basic and acidic residues" evidence="1">
    <location>
        <begin position="705"/>
        <end position="715"/>
    </location>
</feature>
<feature type="compositionally biased region" description="Basic and acidic residues" evidence="1">
    <location>
        <begin position="201"/>
        <end position="211"/>
    </location>
</feature>
<feature type="region of interest" description="Disordered" evidence="1">
    <location>
        <begin position="310"/>
        <end position="528"/>
    </location>
</feature>
<feature type="region of interest" description="Disordered" evidence="1">
    <location>
        <begin position="1006"/>
        <end position="1032"/>
    </location>
</feature>
<feature type="compositionally biased region" description="Basic and acidic residues" evidence="1">
    <location>
        <begin position="454"/>
        <end position="477"/>
    </location>
</feature>
<evidence type="ECO:0000313" key="3">
    <source>
        <dbReference type="Proteomes" id="UP000305948"/>
    </source>
</evidence>
<feature type="compositionally biased region" description="Low complexity" evidence="1">
    <location>
        <begin position="1759"/>
        <end position="1772"/>
    </location>
</feature>
<feature type="compositionally biased region" description="Pro residues" evidence="1">
    <location>
        <begin position="1061"/>
        <end position="1076"/>
    </location>
</feature>
<dbReference type="STRING" id="5364.A0A5C3MPS8"/>
<feature type="region of interest" description="Disordered" evidence="1">
    <location>
        <begin position="952"/>
        <end position="974"/>
    </location>
</feature>
<feature type="region of interest" description="Disordered" evidence="1">
    <location>
        <begin position="1960"/>
        <end position="2064"/>
    </location>
</feature>
<dbReference type="OrthoDB" id="2563277at2759"/>
<accession>A0A5C3MPS8</accession>
<feature type="compositionally biased region" description="Low complexity" evidence="1">
    <location>
        <begin position="1783"/>
        <end position="1798"/>
    </location>
</feature>
<dbReference type="EMBL" id="ML213524">
    <property type="protein sequence ID" value="TFK47392.1"/>
    <property type="molecule type" value="Genomic_DNA"/>
</dbReference>
<protein>
    <submittedName>
        <fullName evidence="2">Uncharacterized protein</fullName>
    </submittedName>
</protein>
<feature type="compositionally biased region" description="Low complexity" evidence="1">
    <location>
        <begin position="1195"/>
        <end position="1205"/>
    </location>
</feature>
<feature type="compositionally biased region" description="Basic and acidic residues" evidence="1">
    <location>
        <begin position="643"/>
        <end position="658"/>
    </location>
</feature>
<feature type="compositionally biased region" description="Basic and acidic residues" evidence="1">
    <location>
        <begin position="2013"/>
        <end position="2032"/>
    </location>
</feature>
<reference evidence="2 3" key="1">
    <citation type="journal article" date="2019" name="Nat. Ecol. Evol.">
        <title>Megaphylogeny resolves global patterns of mushroom evolution.</title>
        <authorList>
            <person name="Varga T."/>
            <person name="Krizsan K."/>
            <person name="Foldi C."/>
            <person name="Dima B."/>
            <person name="Sanchez-Garcia M."/>
            <person name="Sanchez-Ramirez S."/>
            <person name="Szollosi G.J."/>
            <person name="Szarkandi J.G."/>
            <person name="Papp V."/>
            <person name="Albert L."/>
            <person name="Andreopoulos W."/>
            <person name="Angelini C."/>
            <person name="Antonin V."/>
            <person name="Barry K.W."/>
            <person name="Bougher N.L."/>
            <person name="Buchanan P."/>
            <person name="Buyck B."/>
            <person name="Bense V."/>
            <person name="Catcheside P."/>
            <person name="Chovatia M."/>
            <person name="Cooper J."/>
            <person name="Damon W."/>
            <person name="Desjardin D."/>
            <person name="Finy P."/>
            <person name="Geml J."/>
            <person name="Haridas S."/>
            <person name="Hughes K."/>
            <person name="Justo A."/>
            <person name="Karasinski D."/>
            <person name="Kautmanova I."/>
            <person name="Kiss B."/>
            <person name="Kocsube S."/>
            <person name="Kotiranta H."/>
            <person name="LaButti K.M."/>
            <person name="Lechner B.E."/>
            <person name="Liimatainen K."/>
            <person name="Lipzen A."/>
            <person name="Lukacs Z."/>
            <person name="Mihaltcheva S."/>
            <person name="Morgado L.N."/>
            <person name="Niskanen T."/>
            <person name="Noordeloos M.E."/>
            <person name="Ohm R.A."/>
            <person name="Ortiz-Santana B."/>
            <person name="Ovrebo C."/>
            <person name="Racz N."/>
            <person name="Riley R."/>
            <person name="Savchenko A."/>
            <person name="Shiryaev A."/>
            <person name="Soop K."/>
            <person name="Spirin V."/>
            <person name="Szebenyi C."/>
            <person name="Tomsovsky M."/>
            <person name="Tulloss R.E."/>
            <person name="Uehling J."/>
            <person name="Grigoriev I.V."/>
            <person name="Vagvolgyi C."/>
            <person name="Papp T."/>
            <person name="Martin F.M."/>
            <person name="Miettinen O."/>
            <person name="Hibbett D.S."/>
            <person name="Nagy L.G."/>
        </authorList>
    </citation>
    <scope>NUCLEOTIDE SEQUENCE [LARGE SCALE GENOMIC DNA]</scope>
    <source>
        <strain evidence="2 3">OMC1185</strain>
    </source>
</reference>
<dbReference type="Proteomes" id="UP000305948">
    <property type="component" value="Unassembled WGS sequence"/>
</dbReference>
<feature type="compositionally biased region" description="Low complexity" evidence="1">
    <location>
        <begin position="590"/>
        <end position="613"/>
    </location>
</feature>
<feature type="region of interest" description="Disordered" evidence="1">
    <location>
        <begin position="783"/>
        <end position="843"/>
    </location>
</feature>
<evidence type="ECO:0000256" key="1">
    <source>
        <dbReference type="SAM" id="MobiDB-lite"/>
    </source>
</evidence>
<feature type="compositionally biased region" description="Acidic residues" evidence="1">
    <location>
        <begin position="1020"/>
        <end position="1032"/>
    </location>
</feature>
<gene>
    <name evidence="2" type="ORF">OE88DRAFT_1728500</name>
</gene>
<name>A0A5C3MPS8_9AGAM</name>
<feature type="region of interest" description="Disordered" evidence="1">
    <location>
        <begin position="58"/>
        <end position="116"/>
    </location>
</feature>
<feature type="region of interest" description="Disordered" evidence="1">
    <location>
        <begin position="1055"/>
        <end position="1082"/>
    </location>
</feature>
<feature type="compositionally biased region" description="Basic and acidic residues" evidence="1">
    <location>
        <begin position="614"/>
        <end position="630"/>
    </location>
</feature>
<feature type="region of interest" description="Disordered" evidence="1">
    <location>
        <begin position="893"/>
        <end position="916"/>
    </location>
</feature>
<feature type="region of interest" description="Disordered" evidence="1">
    <location>
        <begin position="1569"/>
        <end position="1606"/>
    </location>
</feature>
<sequence length="2064" mass="224677">MTMLRSTLLAPNPDLDFFRGRPRPPSSTTPPRRPRAPTIRLENATPVATEAIFQGDTSFNGSIMSVPSPLAPRHENEAPRRRLIPKKSRLSLLSGSMKPRNRGDSRSDAAQQGSASACGDGFEIYVDPIEDPDLGDIVMVKKKKSRAGLNSISWEPAMLEDVTNTAEVAHGRKENGEKDKWWNLGRGSRDSKGKPNAKGIENVKPRSKTPEPARPLTSTSTEARVRSHSLDVGILLNSRTETHIAGSISGLPSPHIHRAPPLHGSCPPDAPTLTFMAPQDEVAAPKSGSIAIRAMRSMRSMARVGSWAQLKNPEKDESVGTKPRSMTRKSLGSIGSWAGLKNSENDESVGTRPPARKSLGSLGGWAGPKNLEKDEPVSIRPQSRKSLGNLAGWAGLTNVENDESAGTRPRSRKSLGSLGGWAGLTNVEKDESISTRPRSRKSVSSLGGWAQPKGADREDPASTKTESTEEKGIDTKPERKKRKKKAKAKAQKAEKTEAKEETQRPVKTSNSSWEMGVSSAAPGTVPTLEKKQSILGLGWQATKRLGMARSNSSSVSIVADQGPSRPSVRSSLDLSTIARIRSASTMSNGSSLRPQSTSSSRAGKSSSGSVSSVRWDEPALETVKEMAKKERTIKRQASTIFKEQVRKISGRSDKESRKSSASRKRTPARELFQETLPEAHEVREDPPSKPTALKKRVLTLEGATEEGHYDAHESSETPVKVARPRHARPMSEQLPGHMKRSRPTAVCEDSDGYISALDAATNDLASLVDRLDLEATPKSINASSLKQKASWSALPRWKGPREDDSSVKKQARASDQSKEHQSRHNVSSTGSIRLGPYAQSRGRSSIPVATHHHGVAKQIAPWPISPTRSRERGQAVAENENVLATVTVRRTHKRKQWEIPAPAPNPPVFQPLRPSRPRVTTRVAAASEDDDSSPEMARRLLAREESVHISGLALGSSPSQPSSAETCNDDKDGWPTPVFRRPSTHQLAEHLRDSILIPREARRGLGLTGTMGASTFTADENIDPDDPDSDIPDELQAILAGQSDSDGDTISFRVNVSEDLPPSPGSPPTSPLPEPSPDVSLDDRQKVPVFRALLNDEHGNEIDIDEDCLPSPSEDDTQQSFDFTGELRMLRESGGCDQASFIEELENAFRTSARFDLQYGFDGSDDFTDAAVSSATEAVSQRTVEDEVVEESAIASSYAGSSAPSDDWLTRKPPVTAINEVPGTKYDDPESMRSRPSYGKLNREFKFGGPPSAEFPSIPRPFAAEEKPLTLSDIIPPASLARALSSGSRAERDSSVLKAIYTDSEFSHAQSPPFRLRSGSSDSGSKQRARDEALCKLTGVHSNQPSAVSVRRLESFDEVRRRFEYNSNRPTFYPPPQATYRRGDAPEISRFSVTSASSRGVDGDSGFKDDSDQWLHGRTKFDDASSMSLSVDDTFSFLKHEPQHIRRRLDSNASSFYFRAARNSQVLEQRRRRPESVISVASAGPAVTIYSRGPTGYNRRSLGTCTSGSSVVEDYAMYGANSARASWASHQYNPSVDSFSSDFSPARLGRPGLGDKMFGSGDDYCMRLPAYPPASGGSKDGERRSSYDYSTSDHDRRSSMQNSLFDKSGYGTSISSESLFGRRFSHPLGRSLPPDEHFRPVSLYSQRSIHSLGKEDDTMISMLGGGRVRRRSMGSVVEASPCVVFSKRKQRELDHHHPVLPIHPVEWEVSQRVLVASPSSSHFDNQMGEAIPGSPVRRSLEENPLTVEGAERATGSWVSPSGSAPGSRPRSGTVGSSDAGTPSLSSDGSSQSGGSPSSIDVSHLDALLSDATEPTPDVRARARCAGHRRLSQARVSRHSMYSVYETIEEEFSSGSDPSSSGAPNSFPSDSVLVVDQDVETAELDAEGGTVILRRYYTLQEEAEETVEESKRVWIDTPFSLFALQSFEPPRHGEGMKAFLEHSRVSHGPLPSELRARRIRSRANSRPSPYPRSDVSLSPDQIVISRESVRPSVLRDGSGRSNAAASPGAGATKVADRSRGEQLRARRRGDKENVFGTDDFVISAPQGLRINRPRPRGRPSGPRLV</sequence>